<evidence type="ECO:0000256" key="3">
    <source>
        <dbReference type="ARBA" id="ARBA00023163"/>
    </source>
</evidence>
<dbReference type="InterPro" id="IPR001647">
    <property type="entry name" value="HTH_TetR"/>
</dbReference>
<comment type="caution">
    <text evidence="6">The sequence shown here is derived from an EMBL/GenBank/DDBJ whole genome shotgun (WGS) entry which is preliminary data.</text>
</comment>
<dbReference type="InterPro" id="IPR050109">
    <property type="entry name" value="HTH-type_TetR-like_transc_reg"/>
</dbReference>
<feature type="domain" description="HTH tetR-type" evidence="5">
    <location>
        <begin position="28"/>
        <end position="88"/>
    </location>
</feature>
<dbReference type="InterPro" id="IPR009057">
    <property type="entry name" value="Homeodomain-like_sf"/>
</dbReference>
<dbReference type="PANTHER" id="PTHR30055">
    <property type="entry name" value="HTH-TYPE TRANSCRIPTIONAL REGULATOR RUTR"/>
    <property type="match status" value="1"/>
</dbReference>
<dbReference type="PANTHER" id="PTHR30055:SF234">
    <property type="entry name" value="HTH-TYPE TRANSCRIPTIONAL REGULATOR BETI"/>
    <property type="match status" value="1"/>
</dbReference>
<keyword evidence="1" id="KW-0805">Transcription regulation</keyword>
<dbReference type="Proteomes" id="UP000316184">
    <property type="component" value="Unassembled WGS sequence"/>
</dbReference>
<dbReference type="EMBL" id="VIWX01000007">
    <property type="protein sequence ID" value="TWF92590.1"/>
    <property type="molecule type" value="Genomic_DNA"/>
</dbReference>
<dbReference type="SUPFAM" id="SSF46689">
    <property type="entry name" value="Homeodomain-like"/>
    <property type="match status" value="1"/>
</dbReference>
<evidence type="ECO:0000256" key="4">
    <source>
        <dbReference type="PROSITE-ProRule" id="PRU00335"/>
    </source>
</evidence>
<evidence type="ECO:0000256" key="1">
    <source>
        <dbReference type="ARBA" id="ARBA00023015"/>
    </source>
</evidence>
<organism evidence="6 7">
    <name type="scientific">Saccharopolyspora dendranthemae</name>
    <dbReference type="NCBI Taxonomy" id="1181886"/>
    <lineage>
        <taxon>Bacteria</taxon>
        <taxon>Bacillati</taxon>
        <taxon>Actinomycetota</taxon>
        <taxon>Actinomycetes</taxon>
        <taxon>Pseudonocardiales</taxon>
        <taxon>Pseudonocardiaceae</taxon>
        <taxon>Saccharopolyspora</taxon>
    </lineage>
</organism>
<evidence type="ECO:0000313" key="6">
    <source>
        <dbReference type="EMBL" id="TWF92590.1"/>
    </source>
</evidence>
<keyword evidence="3" id="KW-0804">Transcription</keyword>
<evidence type="ECO:0000313" key="7">
    <source>
        <dbReference type="Proteomes" id="UP000316184"/>
    </source>
</evidence>
<dbReference type="Gene3D" id="1.10.357.10">
    <property type="entry name" value="Tetracycline Repressor, domain 2"/>
    <property type="match status" value="1"/>
</dbReference>
<dbReference type="GO" id="GO:0000976">
    <property type="term" value="F:transcription cis-regulatory region binding"/>
    <property type="evidence" value="ECO:0007669"/>
    <property type="project" value="TreeGrafter"/>
</dbReference>
<evidence type="ECO:0000256" key="2">
    <source>
        <dbReference type="ARBA" id="ARBA00023125"/>
    </source>
</evidence>
<reference evidence="6 7" key="1">
    <citation type="submission" date="2019-06" db="EMBL/GenBank/DDBJ databases">
        <title>Sequencing the genomes of 1000 actinobacteria strains.</title>
        <authorList>
            <person name="Klenk H.-P."/>
        </authorList>
    </citation>
    <scope>NUCLEOTIDE SEQUENCE [LARGE SCALE GENOMIC DNA]</scope>
    <source>
        <strain evidence="6 7">DSM 46699</strain>
    </source>
</reference>
<dbReference type="AlphaFoldDB" id="A0A561TZQ0"/>
<accession>A0A561TZQ0</accession>
<keyword evidence="7" id="KW-1185">Reference proteome</keyword>
<dbReference type="GO" id="GO:0003700">
    <property type="term" value="F:DNA-binding transcription factor activity"/>
    <property type="evidence" value="ECO:0007669"/>
    <property type="project" value="TreeGrafter"/>
</dbReference>
<sequence>MGSVAGPLGHTRVMKRPAWNGAPPRDGEEAKARIIDAAMRCIDRHGPGKTSLSDVAGELGVIRQTVYRYFPSTEELFIAVGYAALNSFLERLVAQLVGRRDPADVIVEAMAYSIEQVPQDPYLGLFLDLGRPDAFSRGATSVRAFDACRVAFSRTEVDWDELGLSGEEFTELLEFLLRVLLSFVNDPLPGRSGDDLRAFLRRWLTPAIQASVPTA</sequence>
<name>A0A561TZQ0_9PSEU</name>
<dbReference type="PRINTS" id="PR00455">
    <property type="entry name" value="HTHTETR"/>
</dbReference>
<feature type="DNA-binding region" description="H-T-H motif" evidence="4">
    <location>
        <begin position="51"/>
        <end position="70"/>
    </location>
</feature>
<protein>
    <submittedName>
        <fullName evidence="6">TetR family transcriptional regulator</fullName>
    </submittedName>
</protein>
<evidence type="ECO:0000259" key="5">
    <source>
        <dbReference type="PROSITE" id="PS50977"/>
    </source>
</evidence>
<keyword evidence="2 4" id="KW-0238">DNA-binding</keyword>
<gene>
    <name evidence="6" type="ORF">FHU35_17233</name>
</gene>
<dbReference type="Pfam" id="PF00440">
    <property type="entry name" value="TetR_N"/>
    <property type="match status" value="1"/>
</dbReference>
<proteinExistence type="predicted"/>
<dbReference type="PROSITE" id="PS50977">
    <property type="entry name" value="HTH_TETR_2"/>
    <property type="match status" value="1"/>
</dbReference>